<keyword evidence="4" id="KW-0433">Leucine-rich repeat</keyword>
<evidence type="ECO:0000256" key="3">
    <source>
        <dbReference type="ARBA" id="ARBA00022525"/>
    </source>
</evidence>
<dbReference type="PANTHER" id="PTHR46652:SF3">
    <property type="entry name" value="LEUCINE-RICH REPEAT-CONTAINING PROTEIN 9"/>
    <property type="match status" value="1"/>
</dbReference>
<name>A0AB73H9C1_LISIO</name>
<dbReference type="SMART" id="SM00365">
    <property type="entry name" value="LRR_SD22"/>
    <property type="match status" value="5"/>
</dbReference>
<evidence type="ECO:0000256" key="1">
    <source>
        <dbReference type="ARBA" id="ARBA00004613"/>
    </source>
</evidence>
<comment type="caution">
    <text evidence="11">The sequence shown here is derived from an EMBL/GenBank/DDBJ whole genome shotgun (WGS) entry which is preliminary data.</text>
</comment>
<feature type="domain" description="Internalin N-terminal" evidence="10">
    <location>
        <begin position="104"/>
        <end position="142"/>
    </location>
</feature>
<dbReference type="InterPro" id="IPR012569">
    <property type="entry name" value="Inl_IR"/>
</dbReference>
<dbReference type="GO" id="GO:0005576">
    <property type="term" value="C:extracellular region"/>
    <property type="evidence" value="ECO:0007669"/>
    <property type="project" value="UniProtKB-SubCell"/>
</dbReference>
<dbReference type="InterPro" id="IPR014755">
    <property type="entry name" value="Cu-Rt/internalin_Ig-like"/>
</dbReference>
<organism evidence="11 12">
    <name type="scientific">Listeria innocua</name>
    <dbReference type="NCBI Taxonomy" id="1642"/>
    <lineage>
        <taxon>Bacteria</taxon>
        <taxon>Bacillati</taxon>
        <taxon>Bacillota</taxon>
        <taxon>Bacilli</taxon>
        <taxon>Bacillales</taxon>
        <taxon>Listeriaceae</taxon>
        <taxon>Listeria</taxon>
    </lineage>
</organism>
<dbReference type="Pfam" id="PF12354">
    <property type="entry name" value="Internalin_N"/>
    <property type="match status" value="1"/>
</dbReference>
<dbReference type="SUPFAM" id="SSF52058">
    <property type="entry name" value="L domain-like"/>
    <property type="match status" value="1"/>
</dbReference>
<dbReference type="AlphaFoldDB" id="A0AB73H9C1"/>
<dbReference type="InterPro" id="IPR014756">
    <property type="entry name" value="Ig_E-set"/>
</dbReference>
<reference evidence="11 12" key="1">
    <citation type="submission" date="2020-03" db="EMBL/GenBank/DDBJ databases">
        <title>Soil Listeria distribution.</title>
        <authorList>
            <person name="Liao J."/>
            <person name="Wiedmann M."/>
        </authorList>
    </citation>
    <scope>NUCLEOTIDE SEQUENCE [LARGE SCALE GENOMIC DNA]</scope>
    <source>
        <strain evidence="11 12">FSL L7-0297</strain>
    </source>
</reference>
<feature type="signal peptide" evidence="8">
    <location>
        <begin position="1"/>
        <end position="28"/>
    </location>
</feature>
<evidence type="ECO:0000256" key="8">
    <source>
        <dbReference type="SAM" id="SignalP"/>
    </source>
</evidence>
<evidence type="ECO:0000313" key="12">
    <source>
        <dbReference type="Proteomes" id="UP000552309"/>
    </source>
</evidence>
<accession>A0AB73H9C1</accession>
<feature type="region of interest" description="Disordered" evidence="7">
    <location>
        <begin position="602"/>
        <end position="715"/>
    </location>
</feature>
<evidence type="ECO:0000256" key="2">
    <source>
        <dbReference type="ARBA" id="ARBA00009432"/>
    </source>
</evidence>
<dbReference type="PROSITE" id="PS51450">
    <property type="entry name" value="LRR"/>
    <property type="match status" value="3"/>
</dbReference>
<comment type="subcellular location">
    <subcellularLocation>
        <location evidence="1">Secreted</location>
    </subcellularLocation>
</comment>
<feature type="compositionally biased region" description="Low complexity" evidence="7">
    <location>
        <begin position="646"/>
        <end position="715"/>
    </location>
</feature>
<evidence type="ECO:0000259" key="10">
    <source>
        <dbReference type="Pfam" id="PF12354"/>
    </source>
</evidence>
<dbReference type="Pfam" id="PF12799">
    <property type="entry name" value="LRR_4"/>
    <property type="match status" value="1"/>
</dbReference>
<comment type="similarity">
    <text evidence="2">Belongs to the internalin family.</text>
</comment>
<dbReference type="EMBL" id="JAARXV010000004">
    <property type="protein sequence ID" value="MBC2142758.1"/>
    <property type="molecule type" value="Genomic_DNA"/>
</dbReference>
<evidence type="ECO:0000256" key="6">
    <source>
        <dbReference type="ARBA" id="ARBA00022737"/>
    </source>
</evidence>
<evidence type="ECO:0000259" key="9">
    <source>
        <dbReference type="Pfam" id="PF08191"/>
    </source>
</evidence>
<keyword evidence="3" id="KW-0964">Secreted</keyword>
<dbReference type="InterPro" id="IPR003591">
    <property type="entry name" value="Leu-rich_rpt_typical-subtyp"/>
</dbReference>
<feature type="domain" description="Internalin Ig-like inter-repeat region" evidence="9">
    <location>
        <begin position="350"/>
        <end position="399"/>
    </location>
</feature>
<dbReference type="SMART" id="SM00369">
    <property type="entry name" value="LRR_TYP"/>
    <property type="match status" value="3"/>
</dbReference>
<evidence type="ECO:0000256" key="5">
    <source>
        <dbReference type="ARBA" id="ARBA00022729"/>
    </source>
</evidence>
<gene>
    <name evidence="11" type="ORF">HCA89_10580</name>
</gene>
<keyword evidence="5 8" id="KW-0732">Signal</keyword>
<dbReference type="PANTHER" id="PTHR46652">
    <property type="entry name" value="LEUCINE-RICH REPEAT AND IQ DOMAIN-CONTAINING PROTEIN 1-RELATED"/>
    <property type="match status" value="1"/>
</dbReference>
<dbReference type="Proteomes" id="UP000552309">
    <property type="component" value="Unassembled WGS sequence"/>
</dbReference>
<proteinExistence type="inferred from homology"/>
<dbReference type="SUPFAM" id="SSF81296">
    <property type="entry name" value="E set domains"/>
    <property type="match status" value="1"/>
</dbReference>
<feature type="compositionally biased region" description="Polar residues" evidence="7">
    <location>
        <begin position="77"/>
        <end position="91"/>
    </location>
</feature>
<sequence>MWKKGKQWLCGAVLFFTVVSSPGMTVLAAEGNAVETSVTVGRQVAAKEPPPEEVVKKESEEDSKINENKSPSAGALKQTQESKNSEQATNTESKEAPTKLRKAIPGPTAISSIFPDANLAEVMRTQFGKSSVDDTVTQAELDSCTFLNVSFKNIIDVTGIENLRELTYLDIGNNKIVDISPVAGLVNLYNMRVDGNKELSDISPVANMPSLTHFYMHNCAISDISPVSNLTGMQVITLSNNKLSDISPLANLTNLVQLTADGNMIENVDVIANLNKLFTLKLDNNKISDVSSLSGYTGAELYINNNKISDISSLSGFNGFIRAGQQKITLPAMDWNNPINITSIIKDKTGNLVTPSSVDSGGSSVGPSITWSIPNATNQVSYQWSEISSAAKQNFSGKVSIGVNQIHAVHILIDDDGDSNTTGDQTLLGEEINNVSTAEAKYNYAKAQLDGTDYGLVDIQINDLDYTIIVSKVGALKKVDSEGASITADVSYTPTYQVTGTGDAAQLSASYEVTIDAPPSGFVYVYEKGTAQEKRYTTNTPVTIPNTDVNGNGVSDWRDNYTVVKYKKAGNLNPVGPGGTPIPGGVIATPDESIKGDIITVPDKITGTDGKEYTVDPSVDRDPNNPGVQITLEDEDQDVPYLDVALSESESTSLSESESTSLSESESMSLSESESMSLSESESMSLSESESMSLSESESMSLSESESTSLSESES</sequence>
<evidence type="ECO:0000313" key="11">
    <source>
        <dbReference type="EMBL" id="MBC2142758.1"/>
    </source>
</evidence>
<dbReference type="Pfam" id="PF08191">
    <property type="entry name" value="LRR_adjacent"/>
    <property type="match status" value="1"/>
</dbReference>
<dbReference type="InterPro" id="IPR024634">
    <property type="entry name" value="Internalin_N"/>
</dbReference>
<feature type="compositionally biased region" description="Basic and acidic residues" evidence="7">
    <location>
        <begin position="609"/>
        <end position="623"/>
    </location>
</feature>
<dbReference type="Gene3D" id="3.80.10.10">
    <property type="entry name" value="Ribonuclease Inhibitor"/>
    <property type="match status" value="1"/>
</dbReference>
<dbReference type="InterPro" id="IPR050836">
    <property type="entry name" value="SDS22/Internalin_LRR"/>
</dbReference>
<feature type="region of interest" description="Disordered" evidence="7">
    <location>
        <begin position="41"/>
        <end position="102"/>
    </location>
</feature>
<keyword evidence="6" id="KW-0677">Repeat</keyword>
<dbReference type="InterPro" id="IPR032675">
    <property type="entry name" value="LRR_dom_sf"/>
</dbReference>
<dbReference type="Gene3D" id="2.60.40.1220">
    <property type="match status" value="1"/>
</dbReference>
<evidence type="ECO:0000256" key="4">
    <source>
        <dbReference type="ARBA" id="ARBA00022614"/>
    </source>
</evidence>
<dbReference type="InterPro" id="IPR001611">
    <property type="entry name" value="Leu-rich_rpt"/>
</dbReference>
<evidence type="ECO:0000256" key="7">
    <source>
        <dbReference type="SAM" id="MobiDB-lite"/>
    </source>
</evidence>
<protein>
    <submittedName>
        <fullName evidence="11">Leucine-rich repeat domain-containing protein</fullName>
    </submittedName>
</protein>
<feature type="compositionally biased region" description="Basic and acidic residues" evidence="7">
    <location>
        <begin position="49"/>
        <end position="67"/>
    </location>
</feature>
<feature type="chain" id="PRO_5044503319" evidence="8">
    <location>
        <begin position="29"/>
        <end position="715"/>
    </location>
</feature>
<feature type="non-terminal residue" evidence="11">
    <location>
        <position position="715"/>
    </location>
</feature>
<dbReference type="InterPro" id="IPR025875">
    <property type="entry name" value="Leu-rich_rpt_4"/>
</dbReference>